<dbReference type="SUPFAM" id="SSF51905">
    <property type="entry name" value="FAD/NAD(P)-binding domain"/>
    <property type="match status" value="1"/>
</dbReference>
<sequence>MGQHTETVDTLVIGGGAMGSATAWQLARRGREVVLLERFGAGHVQGASHGASRNFNTAYSDPTYVAMLAESLPLWRELEAESRTRLLDQVGIVNHGPNPDFDAVAAALTGAGLQAAFLGAEAAGERWPGIRFDGRVLHTPDAGRLNADASVTALQTAAAAAGADIRHGIAALRLDVLGDDHVRVATEGGAIHARRVVVTVGAWTAKLLHGLVTLPRLVVTQEQPAHFALRDGSAEAAARAATDWPGFNHAFDPADSAYGYWYAPVYGMYTPGEGVKAGWHGSGPVTDPDARSFTPEPAQLAALQRYVRDWLPGADPDAVEPVSCTYTSTEDEDFVLDRVGPVAVGAGFSGHGFKFVPSVGRILADLATDAGPAPARFALRSTPNPPAGGWLVRH</sequence>
<keyword evidence="3" id="KW-0274">FAD</keyword>
<comment type="cofactor">
    <cofactor evidence="1">
        <name>FAD</name>
        <dbReference type="ChEBI" id="CHEBI:57692"/>
    </cofactor>
</comment>
<dbReference type="GO" id="GO:0008115">
    <property type="term" value="F:sarcosine oxidase activity"/>
    <property type="evidence" value="ECO:0007669"/>
    <property type="project" value="TreeGrafter"/>
</dbReference>
<proteinExistence type="predicted"/>
<accession>A0A3M8LE76</accession>
<dbReference type="AlphaFoldDB" id="A0A3M8LE76"/>
<keyword evidence="2" id="KW-0285">Flavoprotein</keyword>
<evidence type="ECO:0000259" key="5">
    <source>
        <dbReference type="Pfam" id="PF01266"/>
    </source>
</evidence>
<evidence type="ECO:0000256" key="4">
    <source>
        <dbReference type="ARBA" id="ARBA00023002"/>
    </source>
</evidence>
<dbReference type="SUPFAM" id="SSF54373">
    <property type="entry name" value="FAD-linked reductases, C-terminal domain"/>
    <property type="match status" value="1"/>
</dbReference>
<dbReference type="InterPro" id="IPR036188">
    <property type="entry name" value="FAD/NAD-bd_sf"/>
</dbReference>
<dbReference type="PANTHER" id="PTHR10961">
    <property type="entry name" value="PEROXISOMAL SARCOSINE OXIDASE"/>
    <property type="match status" value="1"/>
</dbReference>
<name>A0A3M8LE76_9MICO</name>
<evidence type="ECO:0000313" key="7">
    <source>
        <dbReference type="Proteomes" id="UP000279859"/>
    </source>
</evidence>
<dbReference type="OrthoDB" id="9806257at2"/>
<feature type="domain" description="FAD dependent oxidoreductase" evidence="5">
    <location>
        <begin position="9"/>
        <end position="366"/>
    </location>
</feature>
<dbReference type="Proteomes" id="UP000279859">
    <property type="component" value="Unassembled WGS sequence"/>
</dbReference>
<gene>
    <name evidence="6" type="ORF">EEJ31_05760</name>
</gene>
<dbReference type="RefSeq" id="WP_123045350.1">
    <property type="nucleotide sequence ID" value="NZ_RDSR01000007.1"/>
</dbReference>
<organism evidence="6 7">
    <name type="scientific">Cryobacterium tepidiphilum</name>
    <dbReference type="NCBI Taxonomy" id="2486026"/>
    <lineage>
        <taxon>Bacteria</taxon>
        <taxon>Bacillati</taxon>
        <taxon>Actinomycetota</taxon>
        <taxon>Actinomycetes</taxon>
        <taxon>Micrococcales</taxon>
        <taxon>Microbacteriaceae</taxon>
        <taxon>Cryobacterium</taxon>
    </lineage>
</organism>
<dbReference type="Pfam" id="PF01266">
    <property type="entry name" value="DAO"/>
    <property type="match status" value="1"/>
</dbReference>
<keyword evidence="7" id="KW-1185">Reference proteome</keyword>
<reference evidence="6 7" key="1">
    <citation type="submission" date="2018-11" db="EMBL/GenBank/DDBJ databases">
        <title>Cryobacterium sp. nov., isolated from rhizosphere soil of lettuce.</title>
        <authorList>
            <person name="Wang Y."/>
        </authorList>
    </citation>
    <scope>NUCLEOTIDE SEQUENCE [LARGE SCALE GENOMIC DNA]</scope>
    <source>
        <strain evidence="6 7">NEAU-85</strain>
    </source>
</reference>
<dbReference type="InterPro" id="IPR006076">
    <property type="entry name" value="FAD-dep_OxRdtase"/>
</dbReference>
<dbReference type="PANTHER" id="PTHR10961:SF7">
    <property type="entry name" value="FAD DEPENDENT OXIDOREDUCTASE DOMAIN-CONTAINING PROTEIN"/>
    <property type="match status" value="1"/>
</dbReference>
<dbReference type="EMBL" id="RDSR01000007">
    <property type="protein sequence ID" value="RNE63740.1"/>
    <property type="molecule type" value="Genomic_DNA"/>
</dbReference>
<dbReference type="InterPro" id="IPR045170">
    <property type="entry name" value="MTOX"/>
</dbReference>
<dbReference type="GO" id="GO:0050660">
    <property type="term" value="F:flavin adenine dinucleotide binding"/>
    <property type="evidence" value="ECO:0007669"/>
    <property type="project" value="InterPro"/>
</dbReference>
<protein>
    <submittedName>
        <fullName evidence="6">FAD-dependent oxidoreductase</fullName>
    </submittedName>
</protein>
<dbReference type="Gene3D" id="3.50.50.60">
    <property type="entry name" value="FAD/NAD(P)-binding domain"/>
    <property type="match status" value="1"/>
</dbReference>
<evidence type="ECO:0000256" key="1">
    <source>
        <dbReference type="ARBA" id="ARBA00001974"/>
    </source>
</evidence>
<comment type="caution">
    <text evidence="6">The sequence shown here is derived from an EMBL/GenBank/DDBJ whole genome shotgun (WGS) entry which is preliminary data.</text>
</comment>
<evidence type="ECO:0000256" key="3">
    <source>
        <dbReference type="ARBA" id="ARBA00022827"/>
    </source>
</evidence>
<evidence type="ECO:0000256" key="2">
    <source>
        <dbReference type="ARBA" id="ARBA00022630"/>
    </source>
</evidence>
<keyword evidence="4" id="KW-0560">Oxidoreductase</keyword>
<dbReference type="Gene3D" id="3.30.9.10">
    <property type="entry name" value="D-Amino Acid Oxidase, subunit A, domain 2"/>
    <property type="match status" value="1"/>
</dbReference>
<evidence type="ECO:0000313" key="6">
    <source>
        <dbReference type="EMBL" id="RNE63740.1"/>
    </source>
</evidence>